<keyword evidence="3" id="KW-1185">Reference proteome</keyword>
<name>I8UGV8_9BACL</name>
<evidence type="ECO:0000256" key="1">
    <source>
        <dbReference type="SAM" id="Phobius"/>
    </source>
</evidence>
<feature type="transmembrane region" description="Helical" evidence="1">
    <location>
        <begin position="99"/>
        <end position="127"/>
    </location>
</feature>
<feature type="transmembrane region" description="Helical" evidence="1">
    <location>
        <begin position="12"/>
        <end position="29"/>
    </location>
</feature>
<keyword evidence="1" id="KW-1133">Transmembrane helix</keyword>
<keyword evidence="1" id="KW-0812">Transmembrane</keyword>
<dbReference type="PATRIC" id="fig|1196324.3.peg.1422"/>
<dbReference type="AlphaFoldDB" id="I8UGV8"/>
<accession>I8UGV8</accession>
<proteinExistence type="predicted"/>
<feature type="transmembrane region" description="Helical" evidence="1">
    <location>
        <begin position="147"/>
        <end position="175"/>
    </location>
</feature>
<sequence length="191" mass="21757">MDIKRFLVRNRTIIVLLLFFVLGIIQINIGHTISDDPYYKSGINSIFFYDIFSSFEYFSTLKALLIIVLVSELIARIWHSDIKTWSILRGGYRPFCTETFLTVIGGVILFELASVLLSLISLIILLGNKWTFDSLIIAPGLNGAHGPIVTMLILIVMQLFISLTYALGTLLISLFTKRIWETIIYPFFLLI</sequence>
<keyword evidence="1" id="KW-0472">Membrane</keyword>
<dbReference type="OrthoDB" id="2984881at2"/>
<dbReference type="Proteomes" id="UP000004080">
    <property type="component" value="Unassembled WGS sequence"/>
</dbReference>
<reference evidence="2 3" key="1">
    <citation type="journal article" date="2012" name="J. Bacteriol.">
        <title>Genome of Bacillus macauensis ZFHKF-1, a Long-Chain-Forming Bacterium.</title>
        <authorList>
            <person name="Cai L."/>
            <person name="Zhang T."/>
        </authorList>
    </citation>
    <scope>NUCLEOTIDE SEQUENCE [LARGE SCALE GENOMIC DNA]</scope>
    <source>
        <strain evidence="2 3">ZFHKF-1</strain>
    </source>
</reference>
<gene>
    <name evidence="2" type="ORF">A374_06951</name>
</gene>
<dbReference type="EMBL" id="AKKV01000023">
    <property type="protein sequence ID" value="EIT86038.1"/>
    <property type="molecule type" value="Genomic_DNA"/>
</dbReference>
<dbReference type="RefSeq" id="WP_007201487.1">
    <property type="nucleotide sequence ID" value="NZ_AKKV01000023.1"/>
</dbReference>
<comment type="caution">
    <text evidence="2">The sequence shown here is derived from an EMBL/GenBank/DDBJ whole genome shotgun (WGS) entry which is preliminary data.</text>
</comment>
<evidence type="ECO:0000313" key="2">
    <source>
        <dbReference type="EMBL" id="EIT86038.1"/>
    </source>
</evidence>
<organism evidence="2 3">
    <name type="scientific">Fictibacillus macauensis ZFHKF-1</name>
    <dbReference type="NCBI Taxonomy" id="1196324"/>
    <lineage>
        <taxon>Bacteria</taxon>
        <taxon>Bacillati</taxon>
        <taxon>Bacillota</taxon>
        <taxon>Bacilli</taxon>
        <taxon>Bacillales</taxon>
        <taxon>Fictibacillaceae</taxon>
        <taxon>Fictibacillus</taxon>
    </lineage>
</organism>
<feature type="transmembrane region" description="Helical" evidence="1">
    <location>
        <begin position="57"/>
        <end position="78"/>
    </location>
</feature>
<protein>
    <submittedName>
        <fullName evidence="2">Uncharacterized protein</fullName>
    </submittedName>
</protein>
<evidence type="ECO:0000313" key="3">
    <source>
        <dbReference type="Proteomes" id="UP000004080"/>
    </source>
</evidence>